<dbReference type="Pfam" id="PF08448">
    <property type="entry name" value="PAS_4"/>
    <property type="match status" value="1"/>
</dbReference>
<dbReference type="InterPro" id="IPR003594">
    <property type="entry name" value="HATPase_dom"/>
</dbReference>
<evidence type="ECO:0000256" key="8">
    <source>
        <dbReference type="ARBA" id="ARBA00022777"/>
    </source>
</evidence>
<dbReference type="SUPFAM" id="SSF55785">
    <property type="entry name" value="PYP-like sensor domain (PAS domain)"/>
    <property type="match status" value="2"/>
</dbReference>
<reference evidence="17 18" key="1">
    <citation type="journal article" date="2020" name="ISME J.">
        <title>Comparative genomics reveals insights into cyanobacterial evolution and habitat adaptation.</title>
        <authorList>
            <person name="Chen M.Y."/>
            <person name="Teng W.K."/>
            <person name="Zhao L."/>
            <person name="Hu C.X."/>
            <person name="Zhou Y.K."/>
            <person name="Han B.P."/>
            <person name="Song L.R."/>
            <person name="Shu W.S."/>
        </authorList>
    </citation>
    <scope>NUCLEOTIDE SEQUENCE [LARGE SCALE GENOMIC DNA]</scope>
    <source>
        <strain evidence="17 18">FACHB-159</strain>
    </source>
</reference>
<dbReference type="CDD" id="cd00130">
    <property type="entry name" value="PAS"/>
    <property type="match status" value="2"/>
</dbReference>
<protein>
    <recommendedName>
        <fullName evidence="3">histidine kinase</fullName>
        <ecNumber evidence="3">2.7.13.3</ecNumber>
    </recommendedName>
</protein>
<dbReference type="Gene3D" id="1.10.287.130">
    <property type="match status" value="1"/>
</dbReference>
<dbReference type="InterPro" id="IPR013655">
    <property type="entry name" value="PAS_fold_3"/>
</dbReference>
<evidence type="ECO:0000259" key="16">
    <source>
        <dbReference type="PROSITE" id="PS50113"/>
    </source>
</evidence>
<keyword evidence="7" id="KW-0547">Nucleotide-binding</keyword>
<dbReference type="InterPro" id="IPR000014">
    <property type="entry name" value="PAS"/>
</dbReference>
<feature type="transmembrane region" description="Helical" evidence="14">
    <location>
        <begin position="103"/>
        <end position="122"/>
    </location>
</feature>
<dbReference type="SMART" id="SM00387">
    <property type="entry name" value="HATPase_c"/>
    <property type="match status" value="1"/>
</dbReference>
<evidence type="ECO:0000313" key="17">
    <source>
        <dbReference type="EMBL" id="MBD2735061.1"/>
    </source>
</evidence>
<comment type="caution">
    <text evidence="17">The sequence shown here is derived from an EMBL/GenBank/DDBJ whole genome shotgun (WGS) entry which is preliminary data.</text>
</comment>
<comment type="subcellular location">
    <subcellularLocation>
        <location evidence="2">Membrane</location>
        <topology evidence="2">Multi-pass membrane protein</topology>
    </subcellularLocation>
</comment>
<keyword evidence="6 14" id="KW-0812">Transmembrane</keyword>
<dbReference type="InterPro" id="IPR036097">
    <property type="entry name" value="HisK_dim/P_sf"/>
</dbReference>
<feature type="coiled-coil region" evidence="13">
    <location>
        <begin position="411"/>
        <end position="442"/>
    </location>
</feature>
<evidence type="ECO:0000256" key="9">
    <source>
        <dbReference type="ARBA" id="ARBA00022840"/>
    </source>
</evidence>
<evidence type="ECO:0000259" key="15">
    <source>
        <dbReference type="PROSITE" id="PS50109"/>
    </source>
</evidence>
<evidence type="ECO:0000256" key="2">
    <source>
        <dbReference type="ARBA" id="ARBA00004141"/>
    </source>
</evidence>
<evidence type="ECO:0000256" key="3">
    <source>
        <dbReference type="ARBA" id="ARBA00012438"/>
    </source>
</evidence>
<evidence type="ECO:0000256" key="10">
    <source>
        <dbReference type="ARBA" id="ARBA00022989"/>
    </source>
</evidence>
<dbReference type="SUPFAM" id="SSF55874">
    <property type="entry name" value="ATPase domain of HSP90 chaperone/DNA topoisomerase II/histidine kinase"/>
    <property type="match status" value="1"/>
</dbReference>
<dbReference type="EC" id="2.7.13.3" evidence="3"/>
<keyword evidence="8" id="KW-0418">Kinase</keyword>
<dbReference type="SMART" id="SM00091">
    <property type="entry name" value="PAS"/>
    <property type="match status" value="2"/>
</dbReference>
<name>A0ABR8K8C2_9NOSO</name>
<dbReference type="Gene3D" id="3.30.450.20">
    <property type="entry name" value="PAS domain"/>
    <property type="match status" value="2"/>
</dbReference>
<dbReference type="SMART" id="SM00388">
    <property type="entry name" value="HisKA"/>
    <property type="match status" value="1"/>
</dbReference>
<evidence type="ECO:0000313" key="18">
    <source>
        <dbReference type="Proteomes" id="UP000637383"/>
    </source>
</evidence>
<evidence type="ECO:0000256" key="4">
    <source>
        <dbReference type="ARBA" id="ARBA00022553"/>
    </source>
</evidence>
<keyword evidence="9" id="KW-0067">ATP-binding</keyword>
<dbReference type="InterPro" id="IPR000700">
    <property type="entry name" value="PAS-assoc_C"/>
</dbReference>
<sequence length="669" mass="77147">MTHKMRVSQPEHIFIRKAKKSGLILEQLLHYFVAFLSVFLAVAATLLLNPYINATPAALLFAAVMVSAWYGGLGPGLFATVLSTLTLYNFLLKRLYLVKTTNLNILVSLAVFILAAVLISSLNESRRTAVRKAEESLRFLSESEAKFDRFVESNEEILWRRETEFHSITDTLPVLIAFVDSQQRYRFNNRAYEQWFRQPAAEAYGKYLWEVLGESAYEVIRPYVEQVLKGVQVTFETEIPYRNLGTRYIKAIYVPQFDRHATVEGFAVLITDISEQQAALRDRFLAEEALRESEQRLRFALQSAELGDWDLDLTNGTARPSLRYDQIFGYDSLQPKWTYEMFLEHILPEDRPLVEAKYVSALTNNDIWDFECRIHRADGELRWIWGRSHVYYNERGEAIRMLGLIGDISDRKLAETKLQQLNETLEQRIQERTAQLEAANKELESFSYSVSHDLRAPFRHIAGFVELLNKQPSSRNLDETSQRYLRIIAQTAKQAGILIDELLTFSRMGRTEMRYVTLNIEELVQEVKRDLLAEVQGRVIHWQIQPLPQVQGDPSMLRLVLNNLMGNAVKYTRTRTIAEITIGSIDNENEIIFFVQDNGVGFNMQYAHKLFGVFQRLHSDPEFEGTGVGLANVQRIIHRHNGRVWAEGKVDNGATFYVSLPKLSNKERE</sequence>
<evidence type="ECO:0000256" key="1">
    <source>
        <dbReference type="ARBA" id="ARBA00000085"/>
    </source>
</evidence>
<dbReference type="Pfam" id="PF00512">
    <property type="entry name" value="HisKA"/>
    <property type="match status" value="1"/>
</dbReference>
<dbReference type="Gene3D" id="3.30.565.10">
    <property type="entry name" value="Histidine kinase-like ATPase, C-terminal domain"/>
    <property type="match status" value="1"/>
</dbReference>
<dbReference type="Pfam" id="PF02518">
    <property type="entry name" value="HATPase_c"/>
    <property type="match status" value="1"/>
</dbReference>
<dbReference type="InterPro" id="IPR025201">
    <property type="entry name" value="KdpD_TM"/>
</dbReference>
<dbReference type="InterPro" id="IPR001610">
    <property type="entry name" value="PAC"/>
</dbReference>
<dbReference type="InterPro" id="IPR038318">
    <property type="entry name" value="KdpD_sf"/>
</dbReference>
<dbReference type="PRINTS" id="PR00344">
    <property type="entry name" value="BCTRLSENSOR"/>
</dbReference>
<dbReference type="RefSeq" id="WP_190955741.1">
    <property type="nucleotide sequence ID" value="NZ_JACJTU010000012.1"/>
</dbReference>
<keyword evidence="11" id="KW-0902">Two-component regulatory system</keyword>
<dbReference type="SMART" id="SM00086">
    <property type="entry name" value="PAC"/>
    <property type="match status" value="2"/>
</dbReference>
<keyword evidence="10 14" id="KW-1133">Transmembrane helix</keyword>
<feature type="transmembrane region" description="Helical" evidence="14">
    <location>
        <begin position="68"/>
        <end position="91"/>
    </location>
</feature>
<keyword evidence="12 14" id="KW-0472">Membrane</keyword>
<dbReference type="Proteomes" id="UP000637383">
    <property type="component" value="Unassembled WGS sequence"/>
</dbReference>
<dbReference type="PROSITE" id="PS50113">
    <property type="entry name" value="PAC"/>
    <property type="match status" value="1"/>
</dbReference>
<evidence type="ECO:0000256" key="5">
    <source>
        <dbReference type="ARBA" id="ARBA00022679"/>
    </source>
</evidence>
<dbReference type="InterPro" id="IPR035965">
    <property type="entry name" value="PAS-like_dom_sf"/>
</dbReference>
<feature type="domain" description="PAC" evidence="16">
    <location>
        <begin position="368"/>
        <end position="420"/>
    </location>
</feature>
<evidence type="ECO:0000256" key="7">
    <source>
        <dbReference type="ARBA" id="ARBA00022741"/>
    </source>
</evidence>
<evidence type="ECO:0000256" key="11">
    <source>
        <dbReference type="ARBA" id="ARBA00023012"/>
    </source>
</evidence>
<dbReference type="Pfam" id="PF13493">
    <property type="entry name" value="DUF4118"/>
    <property type="match status" value="1"/>
</dbReference>
<dbReference type="PANTHER" id="PTHR42878:SF15">
    <property type="entry name" value="BACTERIOPHYTOCHROME"/>
    <property type="match status" value="1"/>
</dbReference>
<feature type="transmembrane region" description="Helical" evidence="14">
    <location>
        <begin position="28"/>
        <end position="48"/>
    </location>
</feature>
<proteinExistence type="predicted"/>
<dbReference type="Gene3D" id="2.10.70.100">
    <property type="match status" value="1"/>
</dbReference>
<dbReference type="PANTHER" id="PTHR42878">
    <property type="entry name" value="TWO-COMPONENT HISTIDINE KINASE"/>
    <property type="match status" value="1"/>
</dbReference>
<evidence type="ECO:0000256" key="12">
    <source>
        <dbReference type="ARBA" id="ARBA00023136"/>
    </source>
</evidence>
<dbReference type="PROSITE" id="PS50109">
    <property type="entry name" value="HIS_KIN"/>
    <property type="match status" value="1"/>
</dbReference>
<organism evidence="17 18">
    <name type="scientific">Nostoc paludosum FACHB-159</name>
    <dbReference type="NCBI Taxonomy" id="2692908"/>
    <lineage>
        <taxon>Bacteria</taxon>
        <taxon>Bacillati</taxon>
        <taxon>Cyanobacteriota</taxon>
        <taxon>Cyanophyceae</taxon>
        <taxon>Nostocales</taxon>
        <taxon>Nostocaceae</taxon>
        <taxon>Nostoc</taxon>
    </lineage>
</organism>
<dbReference type="InterPro" id="IPR036890">
    <property type="entry name" value="HATPase_C_sf"/>
</dbReference>
<keyword evidence="18" id="KW-1185">Reference proteome</keyword>
<dbReference type="CDD" id="cd00082">
    <property type="entry name" value="HisKA"/>
    <property type="match status" value="1"/>
</dbReference>
<keyword evidence="13" id="KW-0175">Coiled coil</keyword>
<accession>A0ABR8K8C2</accession>
<evidence type="ECO:0000256" key="6">
    <source>
        <dbReference type="ARBA" id="ARBA00022692"/>
    </source>
</evidence>
<feature type="domain" description="Histidine kinase" evidence="15">
    <location>
        <begin position="449"/>
        <end position="664"/>
    </location>
</feature>
<dbReference type="Gene3D" id="1.20.120.620">
    <property type="entry name" value="Backbone structure of the membrane domain of e. Coli histidine kinase receptor kdpd"/>
    <property type="match status" value="1"/>
</dbReference>
<dbReference type="InterPro" id="IPR005467">
    <property type="entry name" value="His_kinase_dom"/>
</dbReference>
<dbReference type="InterPro" id="IPR003661">
    <property type="entry name" value="HisK_dim/P_dom"/>
</dbReference>
<dbReference type="InterPro" id="IPR004358">
    <property type="entry name" value="Sig_transdc_His_kin-like_C"/>
</dbReference>
<keyword evidence="4" id="KW-0597">Phosphoprotein</keyword>
<evidence type="ECO:0000256" key="13">
    <source>
        <dbReference type="SAM" id="Coils"/>
    </source>
</evidence>
<dbReference type="EMBL" id="JACJTU010000012">
    <property type="protein sequence ID" value="MBD2735061.1"/>
    <property type="molecule type" value="Genomic_DNA"/>
</dbReference>
<dbReference type="SUPFAM" id="SSF47384">
    <property type="entry name" value="Homodimeric domain of signal transducing histidine kinase"/>
    <property type="match status" value="1"/>
</dbReference>
<dbReference type="NCBIfam" id="TIGR00229">
    <property type="entry name" value="sensory_box"/>
    <property type="match status" value="1"/>
</dbReference>
<keyword evidence="5" id="KW-0808">Transferase</keyword>
<gene>
    <name evidence="17" type="ORF">H6H03_14380</name>
</gene>
<evidence type="ECO:0000256" key="14">
    <source>
        <dbReference type="SAM" id="Phobius"/>
    </source>
</evidence>
<dbReference type="InterPro" id="IPR013656">
    <property type="entry name" value="PAS_4"/>
</dbReference>
<dbReference type="InterPro" id="IPR050351">
    <property type="entry name" value="BphY/WalK/GraS-like"/>
</dbReference>
<comment type="catalytic activity">
    <reaction evidence="1">
        <text>ATP + protein L-histidine = ADP + protein N-phospho-L-histidine.</text>
        <dbReference type="EC" id="2.7.13.3"/>
    </reaction>
</comment>
<dbReference type="Pfam" id="PF08447">
    <property type="entry name" value="PAS_3"/>
    <property type="match status" value="1"/>
</dbReference>